<dbReference type="AlphaFoldDB" id="A0A814AXZ8"/>
<evidence type="ECO:0000259" key="2">
    <source>
        <dbReference type="PROSITE" id="PS50829"/>
    </source>
</evidence>
<protein>
    <recommendedName>
        <fullName evidence="2">GYF domain-containing protein</fullName>
    </recommendedName>
</protein>
<dbReference type="PANTHER" id="PTHR14445">
    <property type="entry name" value="GRB10 INTERACTING GYF PROTEIN"/>
    <property type="match status" value="1"/>
</dbReference>
<dbReference type="InterPro" id="IPR035445">
    <property type="entry name" value="GYF-like_dom_sf"/>
</dbReference>
<feature type="domain" description="GYF" evidence="2">
    <location>
        <begin position="476"/>
        <end position="524"/>
    </location>
</feature>
<evidence type="ECO:0000256" key="1">
    <source>
        <dbReference type="SAM" id="MobiDB-lite"/>
    </source>
</evidence>
<feature type="compositionally biased region" description="Low complexity" evidence="1">
    <location>
        <begin position="284"/>
        <end position="296"/>
    </location>
</feature>
<dbReference type="OrthoDB" id="48509at2759"/>
<feature type="compositionally biased region" description="Polar residues" evidence="1">
    <location>
        <begin position="1146"/>
        <end position="1155"/>
    </location>
</feature>
<feature type="compositionally biased region" description="Basic and acidic residues" evidence="1">
    <location>
        <begin position="351"/>
        <end position="364"/>
    </location>
</feature>
<dbReference type="InterPro" id="IPR003169">
    <property type="entry name" value="GYF"/>
</dbReference>
<feature type="compositionally biased region" description="Gly residues" evidence="1">
    <location>
        <begin position="142"/>
        <end position="166"/>
    </location>
</feature>
<dbReference type="SUPFAM" id="SSF55277">
    <property type="entry name" value="GYF domain"/>
    <property type="match status" value="1"/>
</dbReference>
<feature type="compositionally biased region" description="Gly residues" evidence="1">
    <location>
        <begin position="175"/>
        <end position="189"/>
    </location>
</feature>
<feature type="compositionally biased region" description="Polar residues" evidence="1">
    <location>
        <begin position="1163"/>
        <end position="1174"/>
    </location>
</feature>
<sequence length="1211" mass="136596">MEGSNNDLIKLSSTKTTDTGGLTFGPAWLRQLSSGDGTKMSGLPPSPGLTFQLAKHRYGREEMLAIYEAIEKVLYSQPPPTIFTPEFEDLLKKDLQRPVLLSQPTLEEQKSLSTCVNSSVALSVYNKIHGISGTTSNSTRGGIDGGGSRGGGRGGRGAGLSGGQSSRGGSFSGVERGGSGGGRGRGRGRGGSDSHGHIPKPAVDEEGNPIPVSSATRGGGRGGYSRGSYTRSSNWEEREPGVKKDFSRAINDDNWRNKASISETDELDEKDFSSSPDEKDELSENPPVSSNSSSDLKNNENRPKKEWRNNKEWSVSGYKKPYQTEGGGRTRNYDKKEPHPEWLNDDEEEKEEKIDEPKMTFDDSGKFIAVKDEPKQQITKQEEIQEKPAIPIVVESKVESNSSHEIQQIKDSDVDNLATQMTEAVIEDEPDQTQNELNELNQQFQQTQAQLLSLSNNILQNTDPKLGSVGMEHPDADRWFYLDPQNQIQGSFSSEQMSGWLTAGYFSMTLMVKRGCDEKFLPLGVLTQNLGRLPFSPQAKNPQSVVPLAQDQLLQQIQMSQQMQFVPQNYNLLQSHLVNQQKAGLNTTNLNSIIQQIQQIQLQQQAAVASLGKLGVAAVATILQELKNKQEALISQVNLTNVNPKQSEVLTGLDPAILDASLANKSMWADVVQSNRTTTPPLSISPINLLMNNNNNNNNQTSQYVQSEPLIKDKIQALFEITKKEEEKRRKLEEEYQMKLKREEEEKRRLEEVKLKQQQEEALKRAEEERIREELRKEQQKKKLEEIIKMQEEEKRRNDELKKKKEEEKRKAEELKKLKEEQKRLELIQKQQQEEAEKKRQLEQQAELARKQAELERQKQKLQQEQLNNLQLPSHAQWAKLQASQQLPAVDLKAVLEQQAREQKLIEQMKQSEALNQSQNSSSSSWSSLFRGQQLSPPNLTQQSTTSPQPISLATIQAEQKTIEQKQAAVQKTKPVQNTPNSKQSSWASWASTANNSSNNNNNTNQKPQVANDNGGFWADLVETKPKVQSAQKQQTNPIKPSSNTTNNTTTKPETESKSIKKNQDKLETVQQKFLRNMTISDEFMKWCTEQLRDFHVDLHIPTFVNFLREIETCAEIEDYVINYLGESKQAKDFAQQFFVNRESQLSQQSNYGSKQQHEDPASQFNLRDGQFSTKQKQKRRSKGQKLDSQLLGFTVQPDPNLKNRGDIDTL</sequence>
<feature type="region of interest" description="Disordered" evidence="1">
    <location>
        <begin position="131"/>
        <end position="364"/>
    </location>
</feature>
<dbReference type="SMART" id="SM00444">
    <property type="entry name" value="GYF"/>
    <property type="match status" value="1"/>
</dbReference>
<feature type="compositionally biased region" description="Basic and acidic residues" evidence="1">
    <location>
        <begin position="297"/>
        <end position="311"/>
    </location>
</feature>
<feature type="compositionally biased region" description="Low complexity" evidence="1">
    <location>
        <begin position="916"/>
        <end position="928"/>
    </location>
</feature>
<feature type="region of interest" description="Disordered" evidence="1">
    <location>
        <begin position="965"/>
        <end position="1064"/>
    </location>
</feature>
<keyword evidence="4" id="KW-1185">Reference proteome</keyword>
<name>A0A814AXZ8_9BILA</name>
<feature type="compositionally biased region" description="Polar residues" evidence="1">
    <location>
        <begin position="930"/>
        <end position="948"/>
    </location>
</feature>
<feature type="compositionally biased region" description="Basic and acidic residues" evidence="1">
    <location>
        <begin position="331"/>
        <end position="342"/>
    </location>
</feature>
<proteinExistence type="predicted"/>
<accession>A0A814AXZ8</accession>
<feature type="compositionally biased region" description="Basic and acidic residues" evidence="1">
    <location>
        <begin position="234"/>
        <end position="256"/>
    </location>
</feature>
<feature type="compositionally biased region" description="Basic and acidic residues" evidence="1">
    <location>
        <begin position="1053"/>
        <end position="1064"/>
    </location>
</feature>
<dbReference type="CDD" id="cd00072">
    <property type="entry name" value="GYF"/>
    <property type="match status" value="1"/>
</dbReference>
<organism evidence="3 4">
    <name type="scientific">Brachionus calyciflorus</name>
    <dbReference type="NCBI Taxonomy" id="104777"/>
    <lineage>
        <taxon>Eukaryota</taxon>
        <taxon>Metazoa</taxon>
        <taxon>Spiralia</taxon>
        <taxon>Gnathifera</taxon>
        <taxon>Rotifera</taxon>
        <taxon>Eurotatoria</taxon>
        <taxon>Monogononta</taxon>
        <taxon>Pseudotrocha</taxon>
        <taxon>Ploima</taxon>
        <taxon>Brachionidae</taxon>
        <taxon>Brachionus</taxon>
    </lineage>
</organism>
<dbReference type="Proteomes" id="UP000663879">
    <property type="component" value="Unassembled WGS sequence"/>
</dbReference>
<feature type="compositionally biased region" description="Basic and acidic residues" evidence="1">
    <location>
        <begin position="1202"/>
        <end position="1211"/>
    </location>
</feature>
<evidence type="ECO:0000313" key="4">
    <source>
        <dbReference type="Proteomes" id="UP000663879"/>
    </source>
</evidence>
<reference evidence="3" key="1">
    <citation type="submission" date="2021-02" db="EMBL/GenBank/DDBJ databases">
        <authorList>
            <person name="Nowell W R."/>
        </authorList>
    </citation>
    <scope>NUCLEOTIDE SEQUENCE</scope>
    <source>
        <strain evidence="3">Ploen Becks lab</strain>
    </source>
</reference>
<evidence type="ECO:0000313" key="3">
    <source>
        <dbReference type="EMBL" id="CAF0919238.1"/>
    </source>
</evidence>
<feature type="region of interest" description="Disordered" evidence="1">
    <location>
        <begin position="1146"/>
        <end position="1211"/>
    </location>
</feature>
<dbReference type="PROSITE" id="PS50829">
    <property type="entry name" value="GYF"/>
    <property type="match status" value="1"/>
</dbReference>
<dbReference type="GO" id="GO:0005829">
    <property type="term" value="C:cytosol"/>
    <property type="evidence" value="ECO:0007669"/>
    <property type="project" value="TreeGrafter"/>
</dbReference>
<feature type="compositionally biased region" description="Basic and acidic residues" evidence="1">
    <location>
        <begin position="831"/>
        <end position="859"/>
    </location>
</feature>
<dbReference type="Pfam" id="PF02213">
    <property type="entry name" value="GYF"/>
    <property type="match status" value="1"/>
</dbReference>
<feature type="compositionally biased region" description="Polar residues" evidence="1">
    <location>
        <begin position="968"/>
        <end position="980"/>
    </location>
</feature>
<feature type="region of interest" description="Disordered" evidence="1">
    <location>
        <begin position="794"/>
        <end position="815"/>
    </location>
</feature>
<feature type="compositionally biased region" description="Low complexity" evidence="1">
    <location>
        <begin position="981"/>
        <end position="1007"/>
    </location>
</feature>
<dbReference type="InterPro" id="IPR051640">
    <property type="entry name" value="GRB10-interact_GYF"/>
</dbReference>
<gene>
    <name evidence="3" type="ORF">OXX778_LOCUS12297</name>
</gene>
<dbReference type="Gene3D" id="3.30.1490.40">
    <property type="match status" value="1"/>
</dbReference>
<feature type="region of interest" description="Disordered" evidence="1">
    <location>
        <begin position="831"/>
        <end position="868"/>
    </location>
</feature>
<dbReference type="CDD" id="cd22249">
    <property type="entry name" value="UDM1_RNF168_RNF169-like"/>
    <property type="match status" value="1"/>
</dbReference>
<comment type="caution">
    <text evidence="3">The sequence shown here is derived from an EMBL/GenBank/DDBJ whole genome shotgun (WGS) entry which is preliminary data.</text>
</comment>
<feature type="region of interest" description="Disordered" evidence="1">
    <location>
        <begin position="907"/>
        <end position="948"/>
    </location>
</feature>
<feature type="compositionally biased region" description="Low complexity" evidence="1">
    <location>
        <begin position="1036"/>
        <end position="1052"/>
    </location>
</feature>
<dbReference type="EMBL" id="CAJNOC010002207">
    <property type="protein sequence ID" value="CAF0919238.1"/>
    <property type="molecule type" value="Genomic_DNA"/>
</dbReference>
<dbReference type="PANTHER" id="PTHR14445:SF36">
    <property type="entry name" value="FI03272P-RELATED"/>
    <property type="match status" value="1"/>
</dbReference>